<accession>A0A5E8BJ70</accession>
<evidence type="ECO:0000313" key="12">
    <source>
        <dbReference type="EMBL" id="VVT51704.1"/>
    </source>
</evidence>
<organism evidence="12 13">
    <name type="scientific">Magnusiomyces paraingens</name>
    <dbReference type="NCBI Taxonomy" id="2606893"/>
    <lineage>
        <taxon>Eukaryota</taxon>
        <taxon>Fungi</taxon>
        <taxon>Dikarya</taxon>
        <taxon>Ascomycota</taxon>
        <taxon>Saccharomycotina</taxon>
        <taxon>Dipodascomycetes</taxon>
        <taxon>Dipodascales</taxon>
        <taxon>Dipodascaceae</taxon>
        <taxon>Magnusiomyces</taxon>
    </lineage>
</organism>
<keyword evidence="6" id="KW-0808">Transferase</keyword>
<dbReference type="InterPro" id="IPR050087">
    <property type="entry name" value="AON_synthase_class-II"/>
</dbReference>
<dbReference type="GeneID" id="43582003"/>
<evidence type="ECO:0000256" key="9">
    <source>
        <dbReference type="ARBA" id="ARBA00023098"/>
    </source>
</evidence>
<dbReference type="EMBL" id="CABVLU010000002">
    <property type="protein sequence ID" value="VVT51704.1"/>
    <property type="molecule type" value="Genomic_DNA"/>
</dbReference>
<dbReference type="InterPro" id="IPR015424">
    <property type="entry name" value="PyrdxlP-dep_Trfase"/>
</dbReference>
<gene>
    <name evidence="12" type="ORF">SAPINGB_P003185</name>
</gene>
<evidence type="ECO:0000256" key="4">
    <source>
        <dbReference type="ARBA" id="ARBA00008392"/>
    </source>
</evidence>
<dbReference type="Proteomes" id="UP000398389">
    <property type="component" value="Unassembled WGS sequence"/>
</dbReference>
<dbReference type="SUPFAM" id="SSF53383">
    <property type="entry name" value="PLP-dependent transferases"/>
    <property type="match status" value="1"/>
</dbReference>
<dbReference type="PANTHER" id="PTHR13693">
    <property type="entry name" value="CLASS II AMINOTRANSFERASE/8-AMINO-7-OXONONANOATE SYNTHASE"/>
    <property type="match status" value="1"/>
</dbReference>
<reference evidence="12 13" key="1">
    <citation type="submission" date="2019-09" db="EMBL/GenBank/DDBJ databases">
        <authorList>
            <person name="Brejova B."/>
        </authorList>
    </citation>
    <scope>NUCLEOTIDE SEQUENCE [LARGE SCALE GENOMIC DNA]</scope>
</reference>
<dbReference type="Pfam" id="PF00155">
    <property type="entry name" value="Aminotran_1_2"/>
    <property type="match status" value="1"/>
</dbReference>
<evidence type="ECO:0000256" key="6">
    <source>
        <dbReference type="ARBA" id="ARBA00022679"/>
    </source>
</evidence>
<keyword evidence="9" id="KW-0443">Lipid metabolism</keyword>
<evidence type="ECO:0000256" key="10">
    <source>
        <dbReference type="ARBA" id="ARBA00023315"/>
    </source>
</evidence>
<keyword evidence="7" id="KW-0663">Pyridoxal phosphate</keyword>
<dbReference type="EC" id="2.3.1.50" evidence="5"/>
<dbReference type="OrthoDB" id="3168162at2759"/>
<dbReference type="InterPro" id="IPR015421">
    <property type="entry name" value="PyrdxlP-dep_Trfase_major"/>
</dbReference>
<dbReference type="PANTHER" id="PTHR13693:SF2">
    <property type="entry name" value="SERINE PALMITOYLTRANSFERASE 1"/>
    <property type="match status" value="1"/>
</dbReference>
<keyword evidence="8" id="KW-0746">Sphingolipid metabolism</keyword>
<keyword evidence="13" id="KW-1185">Reference proteome</keyword>
<dbReference type="GO" id="GO:0005783">
    <property type="term" value="C:endoplasmic reticulum"/>
    <property type="evidence" value="ECO:0007669"/>
    <property type="project" value="TreeGrafter"/>
</dbReference>
<name>A0A5E8BJ70_9ASCO</name>
<feature type="domain" description="Aminotransferase class I/classII large" evidence="11">
    <location>
        <begin position="182"/>
        <end position="488"/>
    </location>
</feature>
<dbReference type="GO" id="GO:0046513">
    <property type="term" value="P:ceramide biosynthetic process"/>
    <property type="evidence" value="ECO:0007669"/>
    <property type="project" value="TreeGrafter"/>
</dbReference>
<evidence type="ECO:0000313" key="13">
    <source>
        <dbReference type="Proteomes" id="UP000398389"/>
    </source>
</evidence>
<dbReference type="GO" id="GO:0004758">
    <property type="term" value="F:serine C-palmitoyltransferase activity"/>
    <property type="evidence" value="ECO:0007669"/>
    <property type="project" value="TreeGrafter"/>
</dbReference>
<dbReference type="GO" id="GO:0046512">
    <property type="term" value="P:sphingosine biosynthetic process"/>
    <property type="evidence" value="ECO:0007669"/>
    <property type="project" value="TreeGrafter"/>
</dbReference>
<keyword evidence="10" id="KW-0012">Acyltransferase</keyword>
<comment type="cofactor">
    <cofactor evidence="1">
        <name>pyridoxal 5'-phosphate</name>
        <dbReference type="ChEBI" id="CHEBI:597326"/>
    </cofactor>
</comment>
<dbReference type="InterPro" id="IPR004839">
    <property type="entry name" value="Aminotransferase_I/II_large"/>
</dbReference>
<comment type="similarity">
    <text evidence="4">Belongs to the class-II pyridoxal-phosphate-dependent aminotransferase family.</text>
</comment>
<evidence type="ECO:0000256" key="5">
    <source>
        <dbReference type="ARBA" id="ARBA00013220"/>
    </source>
</evidence>
<dbReference type="AlphaFoldDB" id="A0A5E8BJ70"/>
<dbReference type="Gene3D" id="3.40.640.10">
    <property type="entry name" value="Type I PLP-dependent aspartate aminotransferase-like (Major domain)"/>
    <property type="match status" value="1"/>
</dbReference>
<comment type="pathway">
    <text evidence="2">Lipid metabolism; sphingolipid metabolism.</text>
</comment>
<proteinExistence type="inferred from homology"/>
<evidence type="ECO:0000259" key="11">
    <source>
        <dbReference type="Pfam" id="PF00155"/>
    </source>
</evidence>
<dbReference type="RefSeq" id="XP_031853794.1">
    <property type="nucleotide sequence ID" value="XM_031997903.1"/>
</dbReference>
<evidence type="ECO:0000256" key="1">
    <source>
        <dbReference type="ARBA" id="ARBA00001933"/>
    </source>
</evidence>
<evidence type="ECO:0000256" key="7">
    <source>
        <dbReference type="ARBA" id="ARBA00022898"/>
    </source>
</evidence>
<evidence type="ECO:0000256" key="8">
    <source>
        <dbReference type="ARBA" id="ARBA00022919"/>
    </source>
</evidence>
<dbReference type="GO" id="GO:0016020">
    <property type="term" value="C:membrane"/>
    <property type="evidence" value="ECO:0007669"/>
    <property type="project" value="GOC"/>
</dbReference>
<protein>
    <recommendedName>
        <fullName evidence="5">serine C-palmitoyltransferase</fullName>
        <ecNumber evidence="5">2.3.1.50</ecNumber>
    </recommendedName>
</protein>
<evidence type="ECO:0000256" key="3">
    <source>
        <dbReference type="ARBA" id="ARBA00004991"/>
    </source>
</evidence>
<dbReference type="Gene3D" id="3.90.1150.10">
    <property type="entry name" value="Aspartate Aminotransferase, domain 1"/>
    <property type="match status" value="1"/>
</dbReference>
<dbReference type="GO" id="GO:0030170">
    <property type="term" value="F:pyridoxal phosphate binding"/>
    <property type="evidence" value="ECO:0007669"/>
    <property type="project" value="InterPro"/>
</dbReference>
<dbReference type="InterPro" id="IPR015422">
    <property type="entry name" value="PyrdxlP-dep_Trfase_small"/>
</dbReference>
<evidence type="ECO:0000256" key="2">
    <source>
        <dbReference type="ARBA" id="ARBA00004760"/>
    </source>
</evidence>
<sequence length="554" mass="61758">MEKVDRLWQDLGELVNSTVESAVAKVSAVPGSAFVVRYIKSSYQNDPIRTLLELLLLLFAIRYFLASKYSTTKKNYVHLEDYEVDELVDDWEPEPLVSPLTDLEKRTLANMPIIKGPNGPRVHLTSEKEVLSIPNKLDAALLTTTIVDYSQASQELVNPNQYLNFTMTDVFGFGVRPDVRAEAVKTIHEYGVGSCGPAGFYGNQDAHVECESTLAKFLGTEAAILYSQGFATPSSVIPCFFKRGDYIVADKNVNISIQKGILLSRANVLWYEHNDMVDLEAKVAQAIKMHRSRSLPRRIIITEGIFEYSGDSPDLAKMVEIRNKYKFRLMVDESWSFGVLGKTGRGLAEACGVDRRDVDFTIASLANAGGSAGGFCAGWKFMVDHQQITSLAYTFSATMPPYLARNTSAIVREYLSDPAHETLALSSLREKVNVFVNTLEQDSEFNKYAYIVSRRESPLVVVRLHRAYLPQINKALIKVKQAKVAEEELADIYQRIVEATLARGVIISRQQVLGRFEKFDIVQGLRVVVNDNLTSEEIESGAKAFASAISEVFA</sequence>
<comment type="pathway">
    <text evidence="3">Sphingolipid metabolism.</text>
</comment>